<dbReference type="InterPro" id="IPR004255">
    <property type="entry name" value="O-acyltransferase_WSD1_N"/>
</dbReference>
<comment type="catalytic activity">
    <reaction evidence="9">
        <text>a long chain fatty alcohol + a fatty acyl-CoA = a long-chain alcohol wax ester + CoA</text>
        <dbReference type="Rhea" id="RHEA:38443"/>
        <dbReference type="ChEBI" id="CHEBI:17135"/>
        <dbReference type="ChEBI" id="CHEBI:57287"/>
        <dbReference type="ChEBI" id="CHEBI:77636"/>
        <dbReference type="ChEBI" id="CHEBI:235323"/>
        <dbReference type="EC" id="2.3.1.75"/>
    </reaction>
</comment>
<evidence type="ECO:0000256" key="4">
    <source>
        <dbReference type="ARBA" id="ARBA00005189"/>
    </source>
</evidence>
<dbReference type="UniPathway" id="UPA00282"/>
<evidence type="ECO:0000259" key="11">
    <source>
        <dbReference type="Pfam" id="PF03007"/>
    </source>
</evidence>
<evidence type="ECO:0000256" key="8">
    <source>
        <dbReference type="ARBA" id="ARBA00024360"/>
    </source>
</evidence>
<evidence type="ECO:0000313" key="13">
    <source>
        <dbReference type="EMBL" id="KAF6162705.1"/>
    </source>
</evidence>
<comment type="catalytic activity">
    <reaction evidence="10">
        <text>an acyl-CoA + a 1,2-diacyl-sn-glycerol = a triacyl-sn-glycerol + CoA</text>
        <dbReference type="Rhea" id="RHEA:10868"/>
        <dbReference type="ChEBI" id="CHEBI:17815"/>
        <dbReference type="ChEBI" id="CHEBI:57287"/>
        <dbReference type="ChEBI" id="CHEBI:58342"/>
        <dbReference type="ChEBI" id="CHEBI:64615"/>
        <dbReference type="EC" id="2.3.1.20"/>
    </reaction>
</comment>
<evidence type="ECO:0000256" key="6">
    <source>
        <dbReference type="ARBA" id="ARBA00022824"/>
    </source>
</evidence>
<comment type="caution">
    <text evidence="13">The sequence shown here is derived from an EMBL/GenBank/DDBJ whole genome shotgun (WGS) entry which is preliminary data.</text>
</comment>
<keyword evidence="5" id="KW-0808">Transferase</keyword>
<comment type="similarity">
    <text evidence="8">In the N-terminal section; belongs to the long-chain O-acyltransferase family.</text>
</comment>
<sequence>MAHHGLLPPLSPLSQYINTPTLTFYVMGVCELETAFDKSQTIKFLEHAFVPINIRFSSIIVTDDKGVQRWKKVVCSVEDHVVVPTFPPGLSTEEYDSCLEEHISNVSMEVLPANRPPWEVHLITYPTSKAAGTLVFKLNHAIGDGYSFMGALFSIFKRADNPALPLRFPTASSRFNELSSYSKMSSYLTRCINTFSDFTRGILGTYFEDGKTVLRSKRPKVELLPVSISSVTFTIDHIREIRSAAGAPFGFVSMNEQTVNDVTTGVIAYALQLYMKRMGQLSGDTHTTALIVMNLRMYRGFSSLEEMLKANIWGNHFGFVSVTLPPYNHKDIDIADPLEFVVKSKNEMKRRMNSVSNYFTSKLLRVVGTLRGAEAAAEYLHSNLRNTSIMITNMIGPVEQAAIAGHPLKNFYFTVPGVPQSLVFTIVSYMGKLRLVATVEKDFIDSKLLVSCLKESFQKIYNAAGGKDLLKFD</sequence>
<dbReference type="PANTHER" id="PTHR31650">
    <property type="entry name" value="O-ACYLTRANSFERASE (WSD1-LIKE) FAMILY PROTEIN"/>
    <property type="match status" value="1"/>
</dbReference>
<dbReference type="GO" id="GO:0004144">
    <property type="term" value="F:diacylglycerol O-acyltransferase activity"/>
    <property type="evidence" value="ECO:0007669"/>
    <property type="project" value="UniProtKB-EC"/>
</dbReference>
<accession>A0A7J7N6D0</accession>
<keyword evidence="14" id="KW-1185">Reference proteome</keyword>
<evidence type="ECO:0000256" key="10">
    <source>
        <dbReference type="ARBA" id="ARBA00048109"/>
    </source>
</evidence>
<dbReference type="EMBL" id="JACGCM010001013">
    <property type="protein sequence ID" value="KAF6162705.1"/>
    <property type="molecule type" value="Genomic_DNA"/>
</dbReference>
<dbReference type="InterPro" id="IPR009721">
    <property type="entry name" value="O-acyltransferase_WSD1_C"/>
</dbReference>
<comment type="subcellular location">
    <subcellularLocation>
        <location evidence="1">Cell membrane</location>
        <topology evidence="1">Single-pass membrane protein</topology>
    </subcellularLocation>
    <subcellularLocation>
        <location evidence="2">Endoplasmic reticulum membrane</location>
    </subcellularLocation>
</comment>
<dbReference type="Pfam" id="PF03007">
    <property type="entry name" value="WS_DGAT_cat"/>
    <property type="match status" value="1"/>
</dbReference>
<evidence type="ECO:0000256" key="3">
    <source>
        <dbReference type="ARBA" id="ARBA00004771"/>
    </source>
</evidence>
<dbReference type="GO" id="GO:0005789">
    <property type="term" value="C:endoplasmic reticulum membrane"/>
    <property type="evidence" value="ECO:0007669"/>
    <property type="project" value="UniProtKB-SubCell"/>
</dbReference>
<dbReference type="Pfam" id="PF06974">
    <property type="entry name" value="WS_DGAT_C"/>
    <property type="match status" value="1"/>
</dbReference>
<dbReference type="AlphaFoldDB" id="A0A7J7N6D0"/>
<proteinExistence type="inferred from homology"/>
<keyword evidence="7" id="KW-0012">Acyltransferase</keyword>
<dbReference type="Proteomes" id="UP000541444">
    <property type="component" value="Unassembled WGS sequence"/>
</dbReference>
<dbReference type="GO" id="GO:0019432">
    <property type="term" value="P:triglyceride biosynthetic process"/>
    <property type="evidence" value="ECO:0007669"/>
    <property type="project" value="UniProtKB-UniPathway"/>
</dbReference>
<organism evidence="13 14">
    <name type="scientific">Kingdonia uniflora</name>
    <dbReference type="NCBI Taxonomy" id="39325"/>
    <lineage>
        <taxon>Eukaryota</taxon>
        <taxon>Viridiplantae</taxon>
        <taxon>Streptophyta</taxon>
        <taxon>Embryophyta</taxon>
        <taxon>Tracheophyta</taxon>
        <taxon>Spermatophyta</taxon>
        <taxon>Magnoliopsida</taxon>
        <taxon>Ranunculales</taxon>
        <taxon>Circaeasteraceae</taxon>
        <taxon>Kingdonia</taxon>
    </lineage>
</organism>
<evidence type="ECO:0000256" key="9">
    <source>
        <dbReference type="ARBA" id="ARBA00047604"/>
    </source>
</evidence>
<dbReference type="GO" id="GO:0005886">
    <property type="term" value="C:plasma membrane"/>
    <property type="evidence" value="ECO:0007669"/>
    <property type="project" value="UniProtKB-SubCell"/>
</dbReference>
<evidence type="ECO:0000256" key="1">
    <source>
        <dbReference type="ARBA" id="ARBA00004162"/>
    </source>
</evidence>
<gene>
    <name evidence="13" type="ORF">GIB67_022364</name>
</gene>
<evidence type="ECO:0000259" key="12">
    <source>
        <dbReference type="Pfam" id="PF06974"/>
    </source>
</evidence>
<comment type="pathway">
    <text evidence="4">Lipid metabolism.</text>
</comment>
<evidence type="ECO:0000256" key="5">
    <source>
        <dbReference type="ARBA" id="ARBA00022679"/>
    </source>
</evidence>
<feature type="domain" description="O-acyltransferase WSD1 C-terminal" evidence="12">
    <location>
        <begin position="313"/>
        <end position="460"/>
    </location>
</feature>
<protein>
    <recommendedName>
        <fullName evidence="15">Diacylglycerol O-acyltransferase</fullName>
    </recommendedName>
</protein>
<dbReference type="OrthoDB" id="1841779at2759"/>
<evidence type="ECO:0000313" key="14">
    <source>
        <dbReference type="Proteomes" id="UP000541444"/>
    </source>
</evidence>
<keyword evidence="6" id="KW-0256">Endoplasmic reticulum</keyword>
<evidence type="ECO:0000256" key="2">
    <source>
        <dbReference type="ARBA" id="ARBA00004586"/>
    </source>
</evidence>
<dbReference type="InterPro" id="IPR045034">
    <property type="entry name" value="O-acyltransferase_WSD1-like"/>
</dbReference>
<reference evidence="13 14" key="1">
    <citation type="journal article" date="2020" name="IScience">
        <title>Genome Sequencing of the Endangered Kingdonia uniflora (Circaeasteraceae, Ranunculales) Reveals Potential Mechanisms of Evolutionary Specialization.</title>
        <authorList>
            <person name="Sun Y."/>
            <person name="Deng T."/>
            <person name="Zhang A."/>
            <person name="Moore M.J."/>
            <person name="Landis J.B."/>
            <person name="Lin N."/>
            <person name="Zhang H."/>
            <person name="Zhang X."/>
            <person name="Huang J."/>
            <person name="Zhang X."/>
            <person name="Sun H."/>
            <person name="Wang H."/>
        </authorList>
    </citation>
    <scope>NUCLEOTIDE SEQUENCE [LARGE SCALE GENOMIC DNA]</scope>
    <source>
        <strain evidence="13">TB1705</strain>
        <tissue evidence="13">Leaf</tissue>
    </source>
</reference>
<comment type="pathway">
    <text evidence="3">Glycerolipid metabolism; triacylglycerol biosynthesis.</text>
</comment>
<dbReference type="PANTHER" id="PTHR31650:SF34">
    <property type="entry name" value="O-ACYLTRANSFERASE WSD1-LIKE ISOFORM X1"/>
    <property type="match status" value="1"/>
</dbReference>
<feature type="domain" description="O-acyltransferase WSD1-like N-terminal" evidence="11">
    <location>
        <begin position="99"/>
        <end position="221"/>
    </location>
</feature>
<evidence type="ECO:0008006" key="15">
    <source>
        <dbReference type="Google" id="ProtNLM"/>
    </source>
</evidence>
<name>A0A7J7N6D0_9MAGN</name>
<evidence type="ECO:0000256" key="7">
    <source>
        <dbReference type="ARBA" id="ARBA00023315"/>
    </source>
</evidence>
<dbReference type="GO" id="GO:0047196">
    <property type="term" value="F:long-chain-alcohol O-fatty-acyltransferase activity"/>
    <property type="evidence" value="ECO:0007669"/>
    <property type="project" value="UniProtKB-EC"/>
</dbReference>